<reference evidence="3" key="1">
    <citation type="submission" date="2021-05" db="EMBL/GenBank/DDBJ databases">
        <authorList>
            <person name="Pietrasiak N."/>
            <person name="Ward R."/>
            <person name="Stajich J.E."/>
            <person name="Kurbessoian T."/>
        </authorList>
    </citation>
    <scope>NUCLEOTIDE SEQUENCE</scope>
    <source>
        <strain evidence="3">JT2-VF2</strain>
    </source>
</reference>
<dbReference type="EMBL" id="JAHHHN010000003">
    <property type="protein sequence ID" value="MBW4560911.1"/>
    <property type="molecule type" value="Genomic_DNA"/>
</dbReference>
<dbReference type="Gene3D" id="3.40.50.2000">
    <property type="entry name" value="Glycogen Phosphorylase B"/>
    <property type="match status" value="2"/>
</dbReference>
<dbReference type="PANTHER" id="PTHR12526">
    <property type="entry name" value="GLYCOSYLTRANSFERASE"/>
    <property type="match status" value="1"/>
</dbReference>
<dbReference type="CDD" id="cd03811">
    <property type="entry name" value="GT4_GT28_WabH-like"/>
    <property type="match status" value="1"/>
</dbReference>
<dbReference type="Pfam" id="PF00534">
    <property type="entry name" value="Glycos_transf_1"/>
    <property type="match status" value="1"/>
</dbReference>
<dbReference type="InterPro" id="IPR001296">
    <property type="entry name" value="Glyco_trans_1"/>
</dbReference>
<proteinExistence type="predicted"/>
<name>A0A951UFA0_9NOST</name>
<evidence type="ECO:0000259" key="1">
    <source>
        <dbReference type="Pfam" id="PF00534"/>
    </source>
</evidence>
<protein>
    <submittedName>
        <fullName evidence="3">Glycosyltransferase</fullName>
    </submittedName>
</protein>
<dbReference type="SUPFAM" id="SSF53756">
    <property type="entry name" value="UDP-Glycosyltransferase/glycogen phosphorylase"/>
    <property type="match status" value="1"/>
</dbReference>
<reference evidence="3" key="2">
    <citation type="journal article" date="2022" name="Microbiol. Resour. Announc.">
        <title>Metagenome Sequencing to Explore Phylogenomics of Terrestrial Cyanobacteria.</title>
        <authorList>
            <person name="Ward R.D."/>
            <person name="Stajich J.E."/>
            <person name="Johansen J.R."/>
            <person name="Huntemann M."/>
            <person name="Clum A."/>
            <person name="Foster B."/>
            <person name="Foster B."/>
            <person name="Roux S."/>
            <person name="Palaniappan K."/>
            <person name="Varghese N."/>
            <person name="Mukherjee S."/>
            <person name="Reddy T.B.K."/>
            <person name="Daum C."/>
            <person name="Copeland A."/>
            <person name="Chen I.A."/>
            <person name="Ivanova N.N."/>
            <person name="Kyrpides N.C."/>
            <person name="Shapiro N."/>
            <person name="Eloe-Fadrosh E.A."/>
            <person name="Pietrasiak N."/>
        </authorList>
    </citation>
    <scope>NUCLEOTIDE SEQUENCE</scope>
    <source>
        <strain evidence="3">JT2-VF2</strain>
    </source>
</reference>
<feature type="domain" description="Glycosyltransferase subfamily 4-like N-terminal" evidence="2">
    <location>
        <begin position="14"/>
        <end position="174"/>
    </location>
</feature>
<feature type="domain" description="Glycosyl transferase family 1" evidence="1">
    <location>
        <begin position="192"/>
        <end position="348"/>
    </location>
</feature>
<dbReference type="InterPro" id="IPR028098">
    <property type="entry name" value="Glyco_trans_4-like_N"/>
</dbReference>
<dbReference type="GO" id="GO:0016757">
    <property type="term" value="F:glycosyltransferase activity"/>
    <property type="evidence" value="ECO:0007669"/>
    <property type="project" value="InterPro"/>
</dbReference>
<comment type="caution">
    <text evidence="3">The sequence shown here is derived from an EMBL/GenBank/DDBJ whole genome shotgun (WGS) entry which is preliminary data.</text>
</comment>
<gene>
    <name evidence="3" type="ORF">KME32_07070</name>
</gene>
<dbReference type="Proteomes" id="UP000715781">
    <property type="component" value="Unassembled WGS sequence"/>
</dbReference>
<dbReference type="Pfam" id="PF13439">
    <property type="entry name" value="Glyco_transf_4"/>
    <property type="match status" value="1"/>
</dbReference>
<evidence type="ECO:0000313" key="3">
    <source>
        <dbReference type="EMBL" id="MBW4560911.1"/>
    </source>
</evidence>
<accession>A0A951UFA0</accession>
<dbReference type="PANTHER" id="PTHR12526:SF630">
    <property type="entry name" value="GLYCOSYLTRANSFERASE"/>
    <property type="match status" value="1"/>
</dbReference>
<evidence type="ECO:0000259" key="2">
    <source>
        <dbReference type="Pfam" id="PF13439"/>
    </source>
</evidence>
<sequence>MTDIAFFLMDLGGGGAEKVMLTLADGFAEQGLKVDFVLVKVEGDYLSLISPKVRLVKLEGKRLITSLTLLVNYLKQEQPKILISALEDTNTIALLAKKLASVSTRVIVTVHNHISRSCQMSTQLKRRLTPLFVRWLYPWADAIVAVSEGVAEDAAQVSGLALEQIKVIHNPIYTSDLIEKYHQPVNHPWFLDKHHPVILGVGRLEKQKDFPTLIRAFALLRQQYPARLMILGQGKELPYLETLVKELNMEEDVAFPGFVANPYAYMAQAKLFVLSSSFEGFGNVLVEAMLAGTPVVSTDCESGPAEILENGKYGKLVAVGDVNGLAEAMINTLNNPPDSELLEQRGREFSLEANLAQYQQVFNFN</sequence>
<dbReference type="AlphaFoldDB" id="A0A951UFA0"/>
<organism evidence="3 4">
    <name type="scientific">Mojavia pulchra JT2-VF2</name>
    <dbReference type="NCBI Taxonomy" id="287848"/>
    <lineage>
        <taxon>Bacteria</taxon>
        <taxon>Bacillati</taxon>
        <taxon>Cyanobacteriota</taxon>
        <taxon>Cyanophyceae</taxon>
        <taxon>Nostocales</taxon>
        <taxon>Nostocaceae</taxon>
    </lineage>
</organism>
<evidence type="ECO:0000313" key="4">
    <source>
        <dbReference type="Proteomes" id="UP000715781"/>
    </source>
</evidence>